<feature type="transmembrane region" description="Helical" evidence="7">
    <location>
        <begin position="174"/>
        <end position="197"/>
    </location>
</feature>
<dbReference type="Proteomes" id="UP000028073">
    <property type="component" value="Unassembled WGS sequence"/>
</dbReference>
<dbReference type="GO" id="GO:0015744">
    <property type="term" value="P:succinate transport"/>
    <property type="evidence" value="ECO:0007669"/>
    <property type="project" value="TreeGrafter"/>
</dbReference>
<evidence type="ECO:0000256" key="7">
    <source>
        <dbReference type="SAM" id="Phobius"/>
    </source>
</evidence>
<dbReference type="AlphaFoldDB" id="A0A081N6K9"/>
<evidence type="ECO:0000313" key="9">
    <source>
        <dbReference type="EMBL" id="KEQ14082.1"/>
    </source>
</evidence>
<protein>
    <recommendedName>
        <fullName evidence="8">Threonine/serine exporter-like N-terminal domain-containing protein</fullName>
    </recommendedName>
</protein>
<evidence type="ECO:0000256" key="3">
    <source>
        <dbReference type="ARBA" id="ARBA00022692"/>
    </source>
</evidence>
<evidence type="ECO:0000256" key="4">
    <source>
        <dbReference type="ARBA" id="ARBA00022989"/>
    </source>
</evidence>
<evidence type="ECO:0000256" key="5">
    <source>
        <dbReference type="ARBA" id="ARBA00023136"/>
    </source>
</evidence>
<evidence type="ECO:0000313" key="10">
    <source>
        <dbReference type="Proteomes" id="UP000028073"/>
    </source>
</evidence>
<name>A0A081N6K9_9GAMM</name>
<dbReference type="EMBL" id="JOKH01000008">
    <property type="protein sequence ID" value="KEQ14082.1"/>
    <property type="molecule type" value="Genomic_DNA"/>
</dbReference>
<keyword evidence="5 7" id="KW-0472">Membrane</keyword>
<feature type="transmembrane region" description="Helical" evidence="7">
    <location>
        <begin position="237"/>
        <end position="260"/>
    </location>
</feature>
<feature type="transmembrane region" description="Helical" evidence="7">
    <location>
        <begin position="126"/>
        <end position="144"/>
    </location>
</feature>
<organism evidence="9 10">
    <name type="scientific">Endozoicomonas numazuensis</name>
    <dbReference type="NCBI Taxonomy" id="1137799"/>
    <lineage>
        <taxon>Bacteria</taxon>
        <taxon>Pseudomonadati</taxon>
        <taxon>Pseudomonadota</taxon>
        <taxon>Gammaproteobacteria</taxon>
        <taxon>Oceanospirillales</taxon>
        <taxon>Endozoicomonadaceae</taxon>
        <taxon>Endozoicomonas</taxon>
    </lineage>
</organism>
<comment type="similarity">
    <text evidence="6">Belongs to the ThrE exporter (TC 2.A.79) family.</text>
</comment>
<feature type="domain" description="Threonine/serine exporter-like N-terminal" evidence="8">
    <location>
        <begin position="18"/>
        <end position="257"/>
    </location>
</feature>
<keyword evidence="10" id="KW-1185">Reference proteome</keyword>
<feature type="transmembrane region" description="Helical" evidence="7">
    <location>
        <begin position="203"/>
        <end position="225"/>
    </location>
</feature>
<accession>A0A081N6K9</accession>
<keyword evidence="4 7" id="KW-1133">Transmembrane helix</keyword>
<dbReference type="PANTHER" id="PTHR34390">
    <property type="entry name" value="UPF0442 PROTEIN YJJB-RELATED"/>
    <property type="match status" value="1"/>
</dbReference>
<evidence type="ECO:0000256" key="6">
    <source>
        <dbReference type="ARBA" id="ARBA00034125"/>
    </source>
</evidence>
<dbReference type="InterPro" id="IPR010619">
    <property type="entry name" value="ThrE-like_N"/>
</dbReference>
<gene>
    <name evidence="9" type="ORF">GZ78_26005</name>
</gene>
<dbReference type="PANTHER" id="PTHR34390:SF2">
    <property type="entry name" value="SUCCINATE TRANSPORTER SUBUNIT YJJP-RELATED"/>
    <property type="match status" value="1"/>
</dbReference>
<evidence type="ECO:0000259" key="8">
    <source>
        <dbReference type="Pfam" id="PF06738"/>
    </source>
</evidence>
<comment type="subcellular location">
    <subcellularLocation>
        <location evidence="1">Cell membrane</location>
        <topology evidence="1">Multi-pass membrane protein</topology>
    </subcellularLocation>
</comment>
<reference evidence="9 10" key="1">
    <citation type="submission" date="2014-06" db="EMBL/GenBank/DDBJ databases">
        <title>Whole Genome Sequences of Three Symbiotic Endozoicomonas Bacteria.</title>
        <authorList>
            <person name="Neave M.J."/>
            <person name="Apprill A."/>
            <person name="Voolstra C.R."/>
        </authorList>
    </citation>
    <scope>NUCLEOTIDE SEQUENCE [LARGE SCALE GENOMIC DNA]</scope>
    <source>
        <strain evidence="9 10">DSM 25634</strain>
    </source>
</reference>
<dbReference type="Pfam" id="PF06738">
    <property type="entry name" value="ThrE"/>
    <property type="match status" value="1"/>
</dbReference>
<comment type="caution">
    <text evidence="9">The sequence shown here is derived from an EMBL/GenBank/DDBJ whole genome shotgun (WGS) entry which is preliminary data.</text>
</comment>
<sequence>MAISTSPPDYDHRNVSSLLLDIAALLMSSGAHTERVNRNVRRIAYSLGYDIELFFSFAGITLTLSDQESPHLQHTAFRRVTGYAVNLSVVSAISRMSWKASVENWPLVDITQEVERIRSIPHYPRMILLIMISLAGMAFCRLAGGEVPAMLLAGVATAIGFTARNKMLASGHNLALSIAAAAFIASTISGVGLVFHWGEAPELAVATSVLFLIPGVPMINSIIDLMHGHIIVGQARAMQGIVIAFAIAMGIVISSALLGVHQL</sequence>
<keyword evidence="3 7" id="KW-0812">Transmembrane</keyword>
<evidence type="ECO:0000256" key="2">
    <source>
        <dbReference type="ARBA" id="ARBA00022475"/>
    </source>
</evidence>
<proteinExistence type="inferred from homology"/>
<dbReference type="GO" id="GO:0022857">
    <property type="term" value="F:transmembrane transporter activity"/>
    <property type="evidence" value="ECO:0007669"/>
    <property type="project" value="InterPro"/>
</dbReference>
<dbReference type="InterPro" id="IPR050539">
    <property type="entry name" value="ThrE_Dicarb/AminoAcid_Exp"/>
</dbReference>
<dbReference type="eggNOG" id="COG2966">
    <property type="taxonomic scope" value="Bacteria"/>
</dbReference>
<dbReference type="OrthoDB" id="9813917at2"/>
<keyword evidence="2" id="KW-1003">Cell membrane</keyword>
<evidence type="ECO:0000256" key="1">
    <source>
        <dbReference type="ARBA" id="ARBA00004651"/>
    </source>
</evidence>
<dbReference type="GO" id="GO:0005886">
    <property type="term" value="C:plasma membrane"/>
    <property type="evidence" value="ECO:0007669"/>
    <property type="project" value="UniProtKB-SubCell"/>
</dbReference>
<dbReference type="RefSeq" id="WP_034841922.1">
    <property type="nucleotide sequence ID" value="NZ_JOKH01000008.1"/>
</dbReference>